<dbReference type="AlphaFoldDB" id="A0A448WW57"/>
<sequence length="97" mass="10999">MEMIHQRHRSLVSQCLSEGHLPVCLGGGNDQSWPNGAAWIEHWRQCSRDSTCRFGVINVDAHLDVRPLCSEGGHSGSPFRQLIEFSRPEEASYFLNY</sequence>
<name>A0A448WW57_9PLAT</name>
<dbReference type="GO" id="GO:0046872">
    <property type="term" value="F:metal ion binding"/>
    <property type="evidence" value="ECO:0007669"/>
    <property type="project" value="InterPro"/>
</dbReference>
<reference evidence="2" key="1">
    <citation type="submission" date="2018-11" db="EMBL/GenBank/DDBJ databases">
        <authorList>
            <consortium name="Pathogen Informatics"/>
        </authorList>
    </citation>
    <scope>NUCLEOTIDE SEQUENCE</scope>
</reference>
<evidence type="ECO:0000313" key="3">
    <source>
        <dbReference type="Proteomes" id="UP000784294"/>
    </source>
</evidence>
<keyword evidence="3" id="KW-1185">Reference proteome</keyword>
<comment type="similarity">
    <text evidence="1">Belongs to the arginase family.</text>
</comment>
<dbReference type="EMBL" id="CAAALY010052652">
    <property type="protein sequence ID" value="VEL21701.1"/>
    <property type="molecule type" value="Genomic_DNA"/>
</dbReference>
<organism evidence="2 3">
    <name type="scientific">Protopolystoma xenopodis</name>
    <dbReference type="NCBI Taxonomy" id="117903"/>
    <lineage>
        <taxon>Eukaryota</taxon>
        <taxon>Metazoa</taxon>
        <taxon>Spiralia</taxon>
        <taxon>Lophotrochozoa</taxon>
        <taxon>Platyhelminthes</taxon>
        <taxon>Monogenea</taxon>
        <taxon>Polyopisthocotylea</taxon>
        <taxon>Polystomatidea</taxon>
        <taxon>Polystomatidae</taxon>
        <taxon>Protopolystoma</taxon>
    </lineage>
</organism>
<dbReference type="PROSITE" id="PS51409">
    <property type="entry name" value="ARGINASE_2"/>
    <property type="match status" value="1"/>
</dbReference>
<proteinExistence type="inferred from homology"/>
<dbReference type="Proteomes" id="UP000784294">
    <property type="component" value="Unassembled WGS sequence"/>
</dbReference>
<dbReference type="Gene3D" id="3.40.800.10">
    <property type="entry name" value="Ureohydrolase domain"/>
    <property type="match status" value="1"/>
</dbReference>
<dbReference type="OrthoDB" id="288726at2759"/>
<comment type="caution">
    <text evidence="2">The sequence shown here is derived from an EMBL/GenBank/DDBJ whole genome shotgun (WGS) entry which is preliminary data.</text>
</comment>
<dbReference type="SUPFAM" id="SSF52768">
    <property type="entry name" value="Arginase/deacetylase"/>
    <property type="match status" value="1"/>
</dbReference>
<protein>
    <recommendedName>
        <fullName evidence="4">Formimidoylglutamase</fullName>
    </recommendedName>
</protein>
<evidence type="ECO:0008006" key="4">
    <source>
        <dbReference type="Google" id="ProtNLM"/>
    </source>
</evidence>
<evidence type="ECO:0000313" key="2">
    <source>
        <dbReference type="EMBL" id="VEL21701.1"/>
    </source>
</evidence>
<evidence type="ECO:0000256" key="1">
    <source>
        <dbReference type="PROSITE-ProRule" id="PRU00742"/>
    </source>
</evidence>
<dbReference type="Pfam" id="PF00491">
    <property type="entry name" value="Arginase"/>
    <property type="match status" value="1"/>
</dbReference>
<dbReference type="InterPro" id="IPR023696">
    <property type="entry name" value="Ureohydrolase_dom_sf"/>
</dbReference>
<dbReference type="InterPro" id="IPR006035">
    <property type="entry name" value="Ureohydrolase"/>
</dbReference>
<gene>
    <name evidence="2" type="ORF">PXEA_LOCUS15141</name>
</gene>
<accession>A0A448WW57</accession>